<dbReference type="GeneID" id="20675458"/>
<keyword evidence="3" id="KW-1185">Reference proteome</keyword>
<feature type="transmembrane region" description="Helical" evidence="1">
    <location>
        <begin position="108"/>
        <end position="129"/>
    </location>
</feature>
<evidence type="ECO:0000256" key="1">
    <source>
        <dbReference type="SAM" id="Phobius"/>
    </source>
</evidence>
<sequence length="224" mass="23986">MSTRVVPLKLARLISLFLAFAFGTIGGSVGLNGLIKSNQSKSSLRKVLPAGITVAIGINDVYHSGVVLTTVCTLIAVLSTLFILLTLWSSTQRAASASGKPDLATRTLPLQSIVLGFCSVWLFATIIPFTDFFANRAANIAAFLNGVQLPPAAVSAAQQSLGATSVYHKLYYLRLVAVLPWFTFLFSSIAAAVLFLAARRSRTLTEQHQPATDVSEKQQIETEA</sequence>
<feature type="transmembrane region" description="Helical" evidence="1">
    <location>
        <begin position="12"/>
        <end position="35"/>
    </location>
</feature>
<protein>
    <submittedName>
        <fullName evidence="2">Uncharacterized protein</fullName>
    </submittedName>
</protein>
<dbReference type="Proteomes" id="UP000030671">
    <property type="component" value="Unassembled WGS sequence"/>
</dbReference>
<evidence type="ECO:0000313" key="2">
    <source>
        <dbReference type="EMBL" id="ETW75279.1"/>
    </source>
</evidence>
<dbReference type="KEGG" id="hir:HETIRDRAFT_442504"/>
<dbReference type="EMBL" id="KI925466">
    <property type="protein sequence ID" value="ETW75279.1"/>
    <property type="molecule type" value="Genomic_DNA"/>
</dbReference>
<dbReference type="HOGENOM" id="CLU_101868_0_0_1"/>
<proteinExistence type="predicted"/>
<dbReference type="AlphaFoldDB" id="W4JP91"/>
<keyword evidence="1" id="KW-1133">Transmembrane helix</keyword>
<dbReference type="STRING" id="747525.W4JP91"/>
<keyword evidence="1" id="KW-0812">Transmembrane</keyword>
<accession>W4JP91</accession>
<dbReference type="eggNOG" id="ENOG502SPWA">
    <property type="taxonomic scope" value="Eukaryota"/>
</dbReference>
<evidence type="ECO:0000313" key="3">
    <source>
        <dbReference type="Proteomes" id="UP000030671"/>
    </source>
</evidence>
<organism evidence="2 3">
    <name type="scientific">Heterobasidion irregulare (strain TC 32-1)</name>
    <dbReference type="NCBI Taxonomy" id="747525"/>
    <lineage>
        <taxon>Eukaryota</taxon>
        <taxon>Fungi</taxon>
        <taxon>Dikarya</taxon>
        <taxon>Basidiomycota</taxon>
        <taxon>Agaricomycotina</taxon>
        <taxon>Agaricomycetes</taxon>
        <taxon>Russulales</taxon>
        <taxon>Bondarzewiaceae</taxon>
        <taxon>Heterobasidion</taxon>
        <taxon>Heterobasidion annosum species complex</taxon>
    </lineage>
</organism>
<keyword evidence="1" id="KW-0472">Membrane</keyword>
<dbReference type="RefSeq" id="XP_009552712.1">
    <property type="nucleotide sequence ID" value="XM_009554417.1"/>
</dbReference>
<gene>
    <name evidence="2" type="ORF">HETIRDRAFT_442504</name>
</gene>
<reference evidence="2 3" key="1">
    <citation type="journal article" date="2012" name="New Phytol.">
        <title>Insight into trade-off between wood decay and parasitism from the genome of a fungal forest pathogen.</title>
        <authorList>
            <person name="Olson A."/>
            <person name="Aerts A."/>
            <person name="Asiegbu F."/>
            <person name="Belbahri L."/>
            <person name="Bouzid O."/>
            <person name="Broberg A."/>
            <person name="Canback B."/>
            <person name="Coutinho P.M."/>
            <person name="Cullen D."/>
            <person name="Dalman K."/>
            <person name="Deflorio G."/>
            <person name="van Diepen L.T."/>
            <person name="Dunand C."/>
            <person name="Duplessis S."/>
            <person name="Durling M."/>
            <person name="Gonthier P."/>
            <person name="Grimwood J."/>
            <person name="Fossdal C.G."/>
            <person name="Hansson D."/>
            <person name="Henrissat B."/>
            <person name="Hietala A."/>
            <person name="Himmelstrand K."/>
            <person name="Hoffmeister D."/>
            <person name="Hogberg N."/>
            <person name="James T.Y."/>
            <person name="Karlsson M."/>
            <person name="Kohler A."/>
            <person name="Kues U."/>
            <person name="Lee Y.H."/>
            <person name="Lin Y.C."/>
            <person name="Lind M."/>
            <person name="Lindquist E."/>
            <person name="Lombard V."/>
            <person name="Lucas S."/>
            <person name="Lunden K."/>
            <person name="Morin E."/>
            <person name="Murat C."/>
            <person name="Park J."/>
            <person name="Raffaello T."/>
            <person name="Rouze P."/>
            <person name="Salamov A."/>
            <person name="Schmutz J."/>
            <person name="Solheim H."/>
            <person name="Stahlberg J."/>
            <person name="Velez H."/>
            <person name="de Vries R.P."/>
            <person name="Wiebenga A."/>
            <person name="Woodward S."/>
            <person name="Yakovlev I."/>
            <person name="Garbelotto M."/>
            <person name="Martin F."/>
            <person name="Grigoriev I.V."/>
            <person name="Stenlid J."/>
        </authorList>
    </citation>
    <scope>NUCLEOTIDE SEQUENCE [LARGE SCALE GENOMIC DNA]</scope>
    <source>
        <strain evidence="2 3">TC 32-1</strain>
    </source>
</reference>
<name>W4JP91_HETIT</name>
<dbReference type="OrthoDB" id="2560085at2759"/>
<dbReference type="InParanoid" id="W4JP91"/>
<feature type="transmembrane region" description="Helical" evidence="1">
    <location>
        <begin position="68"/>
        <end position="88"/>
    </location>
</feature>
<feature type="transmembrane region" description="Helical" evidence="1">
    <location>
        <begin position="171"/>
        <end position="198"/>
    </location>
</feature>